<protein>
    <recommendedName>
        <fullName evidence="2">TRAF1-6 MATH domain-containing protein</fullName>
    </recommendedName>
</protein>
<feature type="region of interest" description="Disordered" evidence="1">
    <location>
        <begin position="484"/>
        <end position="514"/>
    </location>
</feature>
<gene>
    <name evidence="3" type="ORF">HPB52_008532</name>
</gene>
<dbReference type="EMBL" id="JABSTV010001246">
    <property type="protein sequence ID" value="KAH7976060.1"/>
    <property type="molecule type" value="Genomic_DNA"/>
</dbReference>
<keyword evidence="4" id="KW-1185">Reference proteome</keyword>
<evidence type="ECO:0000313" key="4">
    <source>
        <dbReference type="Proteomes" id="UP000821837"/>
    </source>
</evidence>
<feature type="compositionally biased region" description="Basic and acidic residues" evidence="1">
    <location>
        <begin position="253"/>
        <end position="272"/>
    </location>
</feature>
<dbReference type="InterPro" id="IPR008974">
    <property type="entry name" value="TRAF-like"/>
</dbReference>
<reference evidence="3" key="2">
    <citation type="submission" date="2021-09" db="EMBL/GenBank/DDBJ databases">
        <authorList>
            <person name="Jia N."/>
            <person name="Wang J."/>
            <person name="Shi W."/>
            <person name="Du L."/>
            <person name="Sun Y."/>
            <person name="Zhan W."/>
            <person name="Jiang J."/>
            <person name="Wang Q."/>
            <person name="Zhang B."/>
            <person name="Ji P."/>
            <person name="Sakyi L.B."/>
            <person name="Cui X."/>
            <person name="Yuan T."/>
            <person name="Jiang B."/>
            <person name="Yang W."/>
            <person name="Lam T.T.-Y."/>
            <person name="Chang Q."/>
            <person name="Ding S."/>
            <person name="Wang X."/>
            <person name="Zhu J."/>
            <person name="Ruan X."/>
            <person name="Zhao L."/>
            <person name="Wei J."/>
            <person name="Que T."/>
            <person name="Du C."/>
            <person name="Cheng J."/>
            <person name="Dai P."/>
            <person name="Han X."/>
            <person name="Huang E."/>
            <person name="Gao Y."/>
            <person name="Liu J."/>
            <person name="Shao H."/>
            <person name="Ye R."/>
            <person name="Li L."/>
            <person name="Wei W."/>
            <person name="Wang X."/>
            <person name="Wang C."/>
            <person name="Huo Q."/>
            <person name="Li W."/>
            <person name="Guo W."/>
            <person name="Chen H."/>
            <person name="Chen S."/>
            <person name="Zhou L."/>
            <person name="Zhou L."/>
            <person name="Ni X."/>
            <person name="Tian J."/>
            <person name="Zhou Y."/>
            <person name="Sheng Y."/>
            <person name="Liu T."/>
            <person name="Pan Y."/>
            <person name="Xia L."/>
            <person name="Li J."/>
            <person name="Zhao F."/>
            <person name="Cao W."/>
        </authorList>
    </citation>
    <scope>NUCLEOTIDE SEQUENCE</scope>
    <source>
        <strain evidence="3">Rsan-2018</strain>
        <tissue evidence="3">Larvae</tissue>
    </source>
</reference>
<feature type="compositionally biased region" description="Basic and acidic residues" evidence="1">
    <location>
        <begin position="390"/>
        <end position="401"/>
    </location>
</feature>
<proteinExistence type="predicted"/>
<feature type="domain" description="TRAF1-6 MATH" evidence="2">
    <location>
        <begin position="578"/>
        <end position="685"/>
    </location>
</feature>
<feature type="region of interest" description="Disordered" evidence="1">
    <location>
        <begin position="381"/>
        <end position="407"/>
    </location>
</feature>
<reference evidence="3" key="1">
    <citation type="journal article" date="2020" name="Cell">
        <title>Large-Scale Comparative Analyses of Tick Genomes Elucidate Their Genetic Diversity and Vector Capacities.</title>
        <authorList>
            <consortium name="Tick Genome and Microbiome Consortium (TIGMIC)"/>
            <person name="Jia N."/>
            <person name="Wang J."/>
            <person name="Shi W."/>
            <person name="Du L."/>
            <person name="Sun Y."/>
            <person name="Zhan W."/>
            <person name="Jiang J.F."/>
            <person name="Wang Q."/>
            <person name="Zhang B."/>
            <person name="Ji P."/>
            <person name="Bell-Sakyi L."/>
            <person name="Cui X.M."/>
            <person name="Yuan T.T."/>
            <person name="Jiang B.G."/>
            <person name="Yang W.F."/>
            <person name="Lam T.T."/>
            <person name="Chang Q.C."/>
            <person name="Ding S.J."/>
            <person name="Wang X.J."/>
            <person name="Zhu J.G."/>
            <person name="Ruan X.D."/>
            <person name="Zhao L."/>
            <person name="Wei J.T."/>
            <person name="Ye R.Z."/>
            <person name="Que T.C."/>
            <person name="Du C.H."/>
            <person name="Zhou Y.H."/>
            <person name="Cheng J.X."/>
            <person name="Dai P.F."/>
            <person name="Guo W.B."/>
            <person name="Han X.H."/>
            <person name="Huang E.J."/>
            <person name="Li L.F."/>
            <person name="Wei W."/>
            <person name="Gao Y.C."/>
            <person name="Liu J.Z."/>
            <person name="Shao H.Z."/>
            <person name="Wang X."/>
            <person name="Wang C.C."/>
            <person name="Yang T.C."/>
            <person name="Huo Q.B."/>
            <person name="Li W."/>
            <person name="Chen H.Y."/>
            <person name="Chen S.E."/>
            <person name="Zhou L.G."/>
            <person name="Ni X.B."/>
            <person name="Tian J.H."/>
            <person name="Sheng Y."/>
            <person name="Liu T."/>
            <person name="Pan Y.S."/>
            <person name="Xia L.Y."/>
            <person name="Li J."/>
            <person name="Zhao F."/>
            <person name="Cao W.C."/>
        </authorList>
    </citation>
    <scope>NUCLEOTIDE SEQUENCE</scope>
    <source>
        <strain evidence="3">Rsan-2018</strain>
    </source>
</reference>
<dbReference type="VEuPathDB" id="VectorBase:RSAN_044570"/>
<organism evidence="3 4">
    <name type="scientific">Rhipicephalus sanguineus</name>
    <name type="common">Brown dog tick</name>
    <name type="synonym">Ixodes sanguineus</name>
    <dbReference type="NCBI Taxonomy" id="34632"/>
    <lineage>
        <taxon>Eukaryota</taxon>
        <taxon>Metazoa</taxon>
        <taxon>Ecdysozoa</taxon>
        <taxon>Arthropoda</taxon>
        <taxon>Chelicerata</taxon>
        <taxon>Arachnida</taxon>
        <taxon>Acari</taxon>
        <taxon>Parasitiformes</taxon>
        <taxon>Ixodida</taxon>
        <taxon>Ixodoidea</taxon>
        <taxon>Ixodidae</taxon>
        <taxon>Rhipicephalinae</taxon>
        <taxon>Rhipicephalus</taxon>
        <taxon>Rhipicephalus</taxon>
    </lineage>
</organism>
<feature type="region of interest" description="Disordered" evidence="1">
    <location>
        <begin position="253"/>
        <end position="288"/>
    </location>
</feature>
<dbReference type="InterPro" id="IPR049342">
    <property type="entry name" value="TRAF1-6_MATH_dom"/>
</dbReference>
<evidence type="ECO:0000313" key="3">
    <source>
        <dbReference type="EMBL" id="KAH7976060.1"/>
    </source>
</evidence>
<sequence>MNGAPLGKCAKSLAECPDSHLSLSKGQAAGTRDRPVQPVCADGVRSDAVTSMTLQPTLLPHRRRAQGSACRDVPIPFKDVTLMEAGETNTAADIDGMPLRSNCQPLGGCGVTGPAFYILNHFLRDCEYHVIKCSFCSKTALLRDLDQHLASSCLQAFRMNDALTHEAETDSTSTSSVVSDSVEENVPSTGPSSHDSDSSLNMRDRRPSINVLNERLRKEHIVPVFYKSNEASSRKARDSVVVVAVSVEDGADHSRRTGEVPREGQFEAREPCTRANSSCINGSDDDAEELERRVSSDSTSEAENLGVVPVCLTEDPLYASGEALGHYLRLLWESISTTKERHCHRVCEAQRTPSQCGTSPRIESVDVINTLTVLTNGTASIQIQPTSPGDHPENTGEEKRGVSKVGETSVLSEGADSIESTVDCNSSVLPLSVLLHRDWLHENHLITAETLKEFFDGISKEGPSQGTPKLERSMKLLPKTQECINGSTEEGNDVEEVSRGTTNNKTAVVNGHSGSAPDELVNGKATILASVTPSRLQAALRFSKPLLWSIEDWSGLEAIARDEGEACARCYNDTYLFYGYDITPALHIKKLAGSLYVRLAFFVIRGAFDDLLPWPIQKVMELTFMPPSDKSSRLKLTLNTTANGRSEDYMAPQNNETGPILSMESITVEELKTKGLIVDNKVVLKFEVMEVPSSS</sequence>
<evidence type="ECO:0000256" key="1">
    <source>
        <dbReference type="SAM" id="MobiDB-lite"/>
    </source>
</evidence>
<feature type="compositionally biased region" description="Low complexity" evidence="1">
    <location>
        <begin position="170"/>
        <end position="180"/>
    </location>
</feature>
<feature type="region of interest" description="Disordered" evidence="1">
    <location>
        <begin position="166"/>
        <end position="204"/>
    </location>
</feature>
<name>A0A9D4T7J0_RHISA</name>
<accession>A0A9D4T7J0</accession>
<dbReference type="Gene3D" id="2.60.210.10">
    <property type="entry name" value="Apoptosis, Tumor Necrosis Factor Receptor Associated Protein 2, Chain A"/>
    <property type="match status" value="1"/>
</dbReference>
<feature type="compositionally biased region" description="Basic and acidic residues" evidence="1">
    <location>
        <begin position="194"/>
        <end position="204"/>
    </location>
</feature>
<dbReference type="Proteomes" id="UP000821837">
    <property type="component" value="Chromosome 10"/>
</dbReference>
<dbReference type="AlphaFoldDB" id="A0A9D4T7J0"/>
<evidence type="ECO:0000259" key="2">
    <source>
        <dbReference type="Pfam" id="PF21355"/>
    </source>
</evidence>
<comment type="caution">
    <text evidence="3">The sequence shown here is derived from an EMBL/GenBank/DDBJ whole genome shotgun (WGS) entry which is preliminary data.</text>
</comment>
<dbReference type="Pfam" id="PF21355">
    <property type="entry name" value="TRAF-mep_MATH"/>
    <property type="match status" value="1"/>
</dbReference>